<reference evidence="1 2" key="1">
    <citation type="journal article" date="2010" name="Nature">
        <title>Genome sequencing and analysis of the model grass Brachypodium distachyon.</title>
        <authorList>
            <consortium name="International Brachypodium Initiative"/>
        </authorList>
    </citation>
    <scope>NUCLEOTIDE SEQUENCE [LARGE SCALE GENOMIC DNA]</scope>
    <source>
        <strain evidence="1 2">Bd21</strain>
    </source>
</reference>
<proteinExistence type="predicted"/>
<evidence type="ECO:0000313" key="3">
    <source>
        <dbReference type="Proteomes" id="UP000008810"/>
    </source>
</evidence>
<organism evidence="1">
    <name type="scientific">Brachypodium distachyon</name>
    <name type="common">Purple false brome</name>
    <name type="synonym">Trachynia distachya</name>
    <dbReference type="NCBI Taxonomy" id="15368"/>
    <lineage>
        <taxon>Eukaryota</taxon>
        <taxon>Viridiplantae</taxon>
        <taxon>Streptophyta</taxon>
        <taxon>Embryophyta</taxon>
        <taxon>Tracheophyta</taxon>
        <taxon>Spermatophyta</taxon>
        <taxon>Magnoliopsida</taxon>
        <taxon>Liliopsida</taxon>
        <taxon>Poales</taxon>
        <taxon>Poaceae</taxon>
        <taxon>BOP clade</taxon>
        <taxon>Pooideae</taxon>
        <taxon>Stipodae</taxon>
        <taxon>Brachypodieae</taxon>
        <taxon>Brachypodium</taxon>
    </lineage>
</organism>
<dbReference type="AlphaFoldDB" id="A0A2K2DVV4"/>
<keyword evidence="3" id="KW-1185">Reference proteome</keyword>
<dbReference type="STRING" id="15368.A0A2K2DVV4"/>
<dbReference type="Gramene" id="PNT78402">
    <property type="protein sequence ID" value="PNT78402"/>
    <property type="gene ID" value="BRADI_1g78714v3"/>
</dbReference>
<dbReference type="Proteomes" id="UP000008810">
    <property type="component" value="Chromosome 1"/>
</dbReference>
<evidence type="ECO:0000313" key="2">
    <source>
        <dbReference type="EnsemblPlants" id="PNT78402"/>
    </source>
</evidence>
<reference evidence="2" key="3">
    <citation type="submission" date="2018-08" db="UniProtKB">
        <authorList>
            <consortium name="EnsemblPlants"/>
        </authorList>
    </citation>
    <scope>IDENTIFICATION</scope>
    <source>
        <strain evidence="2">cv. Bd21</strain>
    </source>
</reference>
<name>A0A2K2DVV4_BRADI</name>
<dbReference type="EnsemblPlants" id="PNT78402">
    <property type="protein sequence ID" value="PNT78402"/>
    <property type="gene ID" value="BRADI_1g78714v3"/>
</dbReference>
<reference evidence="1" key="2">
    <citation type="submission" date="2017-06" db="EMBL/GenBank/DDBJ databases">
        <title>WGS assembly of Brachypodium distachyon.</title>
        <authorList>
            <consortium name="The International Brachypodium Initiative"/>
            <person name="Lucas S."/>
            <person name="Harmon-Smith M."/>
            <person name="Lail K."/>
            <person name="Tice H."/>
            <person name="Grimwood J."/>
            <person name="Bruce D."/>
            <person name="Barry K."/>
            <person name="Shu S."/>
            <person name="Lindquist E."/>
            <person name="Wang M."/>
            <person name="Pitluck S."/>
            <person name="Vogel J.P."/>
            <person name="Garvin D.F."/>
            <person name="Mockler T.C."/>
            <person name="Schmutz J."/>
            <person name="Rokhsar D."/>
            <person name="Bevan M.W."/>
        </authorList>
    </citation>
    <scope>NUCLEOTIDE SEQUENCE</scope>
    <source>
        <strain evidence="1">Bd21</strain>
    </source>
</reference>
<evidence type="ECO:0000313" key="1">
    <source>
        <dbReference type="EMBL" id="PNT78402.1"/>
    </source>
</evidence>
<dbReference type="OrthoDB" id="1996060at2759"/>
<sequence>MLIVLTSQREEKPQSQEYAAEHGLPTLKNVLLHKIKGYNCCLQELRSFLEPFFHFVLCCSICKSRHLGSHFLNHRIRAQIIVS</sequence>
<dbReference type="InParanoid" id="A0A2K2DVV4"/>
<gene>
    <name evidence="1" type="ORF">BRADI_1g78714v3</name>
</gene>
<protein>
    <submittedName>
        <fullName evidence="1 2">Uncharacterized protein</fullName>
    </submittedName>
</protein>
<dbReference type="EMBL" id="CM000880">
    <property type="protein sequence ID" value="PNT78402.1"/>
    <property type="molecule type" value="Genomic_DNA"/>
</dbReference>
<accession>A0A2K2DVV4</accession>